<evidence type="ECO:0000256" key="8">
    <source>
        <dbReference type="ARBA" id="ARBA00023242"/>
    </source>
</evidence>
<evidence type="ECO:0000313" key="13">
    <source>
        <dbReference type="EMBL" id="KAK7482017.1"/>
    </source>
</evidence>
<reference evidence="13 14" key="1">
    <citation type="journal article" date="2023" name="Sci. Data">
        <title>Genome assembly of the Korean intertidal mud-creeper Batillaria attramentaria.</title>
        <authorList>
            <person name="Patra A.K."/>
            <person name="Ho P.T."/>
            <person name="Jun S."/>
            <person name="Lee S.J."/>
            <person name="Kim Y."/>
            <person name="Won Y.J."/>
        </authorList>
    </citation>
    <scope>NUCLEOTIDE SEQUENCE [LARGE SCALE GENOMIC DNA]</scope>
    <source>
        <strain evidence="13">Wonlab-2016</strain>
    </source>
</reference>
<dbReference type="SUPFAM" id="SSF57716">
    <property type="entry name" value="Glucocorticoid receptor-like (DNA-binding domain)"/>
    <property type="match status" value="1"/>
</dbReference>
<keyword evidence="3 9" id="KW-0862">Zinc</keyword>
<keyword evidence="7 9" id="KW-0675">Receptor</keyword>
<evidence type="ECO:0000256" key="1">
    <source>
        <dbReference type="ARBA" id="ARBA00022723"/>
    </source>
</evidence>
<dbReference type="AlphaFoldDB" id="A0ABD0K3N8"/>
<feature type="domain" description="Nuclear receptor" evidence="11">
    <location>
        <begin position="87"/>
        <end position="162"/>
    </location>
</feature>
<gene>
    <name evidence="13" type="ORF">BaRGS_00026709</name>
</gene>
<dbReference type="PROSITE" id="PS51030">
    <property type="entry name" value="NUCLEAR_REC_DBD_2"/>
    <property type="match status" value="1"/>
</dbReference>
<keyword evidence="8 9" id="KW-0539">Nucleus</keyword>
<proteinExistence type="inferred from homology"/>
<feature type="region of interest" description="Disordered" evidence="10">
    <location>
        <begin position="200"/>
        <end position="224"/>
    </location>
</feature>
<dbReference type="PANTHER" id="PTHR24082:SF283">
    <property type="entry name" value="NUCLEAR HORMONE RECEPTOR HR96"/>
    <property type="match status" value="1"/>
</dbReference>
<keyword evidence="2 9" id="KW-0863">Zinc-finger</keyword>
<dbReference type="SUPFAM" id="SSF48508">
    <property type="entry name" value="Nuclear receptor ligand-binding domain"/>
    <property type="match status" value="1"/>
</dbReference>
<keyword evidence="4 9" id="KW-0805">Transcription regulation</keyword>
<comment type="caution">
    <text evidence="13">The sequence shown here is derived from an EMBL/GenBank/DDBJ whole genome shotgun (WGS) entry which is preliminary data.</text>
</comment>
<dbReference type="InterPro" id="IPR001628">
    <property type="entry name" value="Znf_hrmn_rcpt"/>
</dbReference>
<feature type="region of interest" description="Disordered" evidence="10">
    <location>
        <begin position="58"/>
        <end position="84"/>
    </location>
</feature>
<dbReference type="InterPro" id="IPR001723">
    <property type="entry name" value="Nuclear_hrmn_rcpt"/>
</dbReference>
<evidence type="ECO:0000256" key="3">
    <source>
        <dbReference type="ARBA" id="ARBA00022833"/>
    </source>
</evidence>
<dbReference type="Gene3D" id="1.10.565.10">
    <property type="entry name" value="Retinoid X Receptor"/>
    <property type="match status" value="1"/>
</dbReference>
<evidence type="ECO:0000256" key="7">
    <source>
        <dbReference type="ARBA" id="ARBA00023170"/>
    </source>
</evidence>
<evidence type="ECO:0000256" key="10">
    <source>
        <dbReference type="SAM" id="MobiDB-lite"/>
    </source>
</evidence>
<accession>A0ABD0K3N8</accession>
<feature type="domain" description="NR LBD" evidence="12">
    <location>
        <begin position="264"/>
        <end position="480"/>
    </location>
</feature>
<comment type="subcellular location">
    <subcellularLocation>
        <location evidence="9">Nucleus</location>
    </subcellularLocation>
</comment>
<dbReference type="GO" id="GO:0008270">
    <property type="term" value="F:zinc ion binding"/>
    <property type="evidence" value="ECO:0007669"/>
    <property type="project" value="UniProtKB-KW"/>
</dbReference>
<evidence type="ECO:0000313" key="14">
    <source>
        <dbReference type="Proteomes" id="UP001519460"/>
    </source>
</evidence>
<evidence type="ECO:0000256" key="5">
    <source>
        <dbReference type="ARBA" id="ARBA00023125"/>
    </source>
</evidence>
<dbReference type="InterPro" id="IPR000536">
    <property type="entry name" value="Nucl_hrmn_rcpt_lig-bd"/>
</dbReference>
<evidence type="ECO:0000256" key="6">
    <source>
        <dbReference type="ARBA" id="ARBA00023163"/>
    </source>
</evidence>
<keyword evidence="5 9" id="KW-0238">DNA-binding</keyword>
<comment type="similarity">
    <text evidence="9">Belongs to the nuclear hormone receptor family.</text>
</comment>
<dbReference type="GO" id="GO:0005634">
    <property type="term" value="C:nucleus"/>
    <property type="evidence" value="ECO:0007669"/>
    <property type="project" value="UniProtKB-SubCell"/>
</dbReference>
<keyword evidence="14" id="KW-1185">Reference proteome</keyword>
<dbReference type="SMART" id="SM00399">
    <property type="entry name" value="ZnF_C4"/>
    <property type="match status" value="1"/>
</dbReference>
<dbReference type="PROSITE" id="PS51843">
    <property type="entry name" value="NR_LBD"/>
    <property type="match status" value="1"/>
</dbReference>
<dbReference type="PRINTS" id="PR00047">
    <property type="entry name" value="STROIDFINGER"/>
</dbReference>
<dbReference type="SMART" id="SM00430">
    <property type="entry name" value="HOLI"/>
    <property type="match status" value="1"/>
</dbReference>
<feature type="compositionally biased region" description="Polar residues" evidence="10">
    <location>
        <begin position="62"/>
        <end position="77"/>
    </location>
</feature>
<protein>
    <recommendedName>
        <fullName evidence="15">Nuclear hormone receptor HR96</fullName>
    </recommendedName>
</protein>
<dbReference type="PANTHER" id="PTHR24082">
    <property type="entry name" value="NUCLEAR HORMONE RECEPTOR"/>
    <property type="match status" value="1"/>
</dbReference>
<keyword evidence="1 9" id="KW-0479">Metal-binding</keyword>
<dbReference type="Pfam" id="PF00104">
    <property type="entry name" value="Hormone_recep"/>
    <property type="match status" value="1"/>
</dbReference>
<dbReference type="PRINTS" id="PR00398">
    <property type="entry name" value="STRDHORMONER"/>
</dbReference>
<dbReference type="Gene3D" id="3.30.50.10">
    <property type="entry name" value="Erythroid Transcription Factor GATA-1, subunit A"/>
    <property type="match status" value="1"/>
</dbReference>
<dbReference type="InterPro" id="IPR035500">
    <property type="entry name" value="NHR-like_dom_sf"/>
</dbReference>
<evidence type="ECO:0000259" key="11">
    <source>
        <dbReference type="PROSITE" id="PS51030"/>
    </source>
</evidence>
<feature type="compositionally biased region" description="Polar residues" evidence="10">
    <location>
        <begin position="202"/>
        <end position="222"/>
    </location>
</feature>
<dbReference type="InterPro" id="IPR050234">
    <property type="entry name" value="Nuclear_hormone_rcpt_NR1"/>
</dbReference>
<name>A0ABD0K3N8_9CAEN</name>
<dbReference type="EMBL" id="JACVVK020000252">
    <property type="protein sequence ID" value="KAK7482017.1"/>
    <property type="molecule type" value="Genomic_DNA"/>
</dbReference>
<keyword evidence="6 9" id="KW-0804">Transcription</keyword>
<evidence type="ECO:0000256" key="4">
    <source>
        <dbReference type="ARBA" id="ARBA00023015"/>
    </source>
</evidence>
<dbReference type="PROSITE" id="PS00031">
    <property type="entry name" value="NUCLEAR_REC_DBD_1"/>
    <property type="match status" value="1"/>
</dbReference>
<organism evidence="13 14">
    <name type="scientific">Batillaria attramentaria</name>
    <dbReference type="NCBI Taxonomy" id="370345"/>
    <lineage>
        <taxon>Eukaryota</taxon>
        <taxon>Metazoa</taxon>
        <taxon>Spiralia</taxon>
        <taxon>Lophotrochozoa</taxon>
        <taxon>Mollusca</taxon>
        <taxon>Gastropoda</taxon>
        <taxon>Caenogastropoda</taxon>
        <taxon>Sorbeoconcha</taxon>
        <taxon>Cerithioidea</taxon>
        <taxon>Batillariidae</taxon>
        <taxon>Batillaria</taxon>
    </lineage>
</organism>
<evidence type="ECO:0008006" key="15">
    <source>
        <dbReference type="Google" id="ProtNLM"/>
    </source>
</evidence>
<evidence type="ECO:0000259" key="12">
    <source>
        <dbReference type="PROSITE" id="PS51843"/>
    </source>
</evidence>
<dbReference type="Proteomes" id="UP001519460">
    <property type="component" value="Unassembled WGS sequence"/>
</dbReference>
<dbReference type="GO" id="GO:0003677">
    <property type="term" value="F:DNA binding"/>
    <property type="evidence" value="ECO:0007669"/>
    <property type="project" value="UniProtKB-KW"/>
</dbReference>
<evidence type="ECO:0000256" key="9">
    <source>
        <dbReference type="RuleBase" id="RU004334"/>
    </source>
</evidence>
<dbReference type="Pfam" id="PF00105">
    <property type="entry name" value="zf-C4"/>
    <property type="match status" value="1"/>
</dbReference>
<evidence type="ECO:0000256" key="2">
    <source>
        <dbReference type="ARBA" id="ARBA00022771"/>
    </source>
</evidence>
<dbReference type="InterPro" id="IPR013088">
    <property type="entry name" value="Znf_NHR/GATA"/>
</dbReference>
<sequence length="480" mass="54810">MADSSKQPQEAEFVHTRTSQRCYCCLECVEDSGELAFEEETEPTSISVSSLSMASSPEDVENSTFSGNSLLSEFSSTPRKRPKTKNDKICGVCGDRALGYNFNAVTCESCKAFFRRNAFKDNQIHCLFKGNCAIDLRTRRFCPSCRLQKCFEIGMKRDMILDETERKARMAKVLSNRAKKTTSPSHTFIKTEPLDSDEFRVESSNMGSPSCSEPMQSPSAGSSHMEPVEHLFQQVPREQLPGDPQLYRKLSDEEQLVLQDIALCYETTIATIQELEKEQCQKENYQNVNDLVNNSEQCVRQLIKFVKRLDDFRLLCQEDQIAALKACVMKSLLLRSVAFYIMEKDAWLTLKGEIPTSILREATGFSSLHNLHVSYCRTLKAIVQNNFTLYGLLQVMIIFNPDGHNVTDRQLVSNLQDKYISLLKHYLESEYSFEYAQEYFVAVLDKLSELKSLSDRHSRILLQVNPSQIEPLMLEILNLK</sequence>